<evidence type="ECO:0000259" key="1">
    <source>
        <dbReference type="Pfam" id="PF01476"/>
    </source>
</evidence>
<keyword evidence="3" id="KW-1185">Reference proteome</keyword>
<evidence type="ECO:0000313" key="3">
    <source>
        <dbReference type="Proteomes" id="UP001431209"/>
    </source>
</evidence>
<protein>
    <recommendedName>
        <fullName evidence="1">LysM domain-containing protein</fullName>
    </recommendedName>
</protein>
<dbReference type="EMBL" id="JAOPGA020000682">
    <property type="protein sequence ID" value="KAL0480670.1"/>
    <property type="molecule type" value="Genomic_DNA"/>
</dbReference>
<dbReference type="AlphaFoldDB" id="A0AAW2YU56"/>
<dbReference type="InterPro" id="IPR036779">
    <property type="entry name" value="LysM_dom_sf"/>
</dbReference>
<evidence type="ECO:0000313" key="2">
    <source>
        <dbReference type="EMBL" id="KAL0480670.1"/>
    </source>
</evidence>
<gene>
    <name evidence="2" type="ORF">AKO1_006854</name>
</gene>
<proteinExistence type="predicted"/>
<dbReference type="Gene3D" id="3.10.350.10">
    <property type="entry name" value="LysM domain"/>
    <property type="match status" value="1"/>
</dbReference>
<organism evidence="2 3">
    <name type="scientific">Acrasis kona</name>
    <dbReference type="NCBI Taxonomy" id="1008807"/>
    <lineage>
        <taxon>Eukaryota</taxon>
        <taxon>Discoba</taxon>
        <taxon>Heterolobosea</taxon>
        <taxon>Tetramitia</taxon>
        <taxon>Eutetramitia</taxon>
        <taxon>Acrasidae</taxon>
        <taxon>Acrasis</taxon>
    </lineage>
</organism>
<feature type="domain" description="LysM" evidence="1">
    <location>
        <begin position="28"/>
        <end position="54"/>
    </location>
</feature>
<dbReference type="Proteomes" id="UP001431209">
    <property type="component" value="Unassembled WGS sequence"/>
</dbReference>
<dbReference type="Pfam" id="PF01476">
    <property type="entry name" value="LysM"/>
    <property type="match status" value="1"/>
</dbReference>
<dbReference type="InterPro" id="IPR018392">
    <property type="entry name" value="LysM"/>
</dbReference>
<reference evidence="2 3" key="1">
    <citation type="submission" date="2024-03" db="EMBL/GenBank/DDBJ databases">
        <title>The Acrasis kona genome and developmental transcriptomes reveal deep origins of eukaryotic multicellular pathways.</title>
        <authorList>
            <person name="Sheikh S."/>
            <person name="Fu C.-J."/>
            <person name="Brown M.W."/>
            <person name="Baldauf S.L."/>
        </authorList>
    </citation>
    <scope>NUCLEOTIDE SEQUENCE [LARGE SCALE GENOMIC DNA]</scope>
    <source>
        <strain evidence="2 3">ATCC MYA-3509</strain>
    </source>
</reference>
<sequence>MNDMQTLKTQQNHNEDSNNINHFHQLRFDDTISSLAISYGVTEEEIRFANNISDISHCDQLKLIIPNPTRRLPAEREIVSEAEVEMKKKQYAVQLLSAAKKINQQEAARHLSAHNYDLAETLNEFQIDIDWNRKEDLYQRNRRKIKTSLWCFLCLFPGSTEETRTMMPPVD</sequence>
<name>A0AAW2YU56_9EUKA</name>
<accession>A0AAW2YU56</accession>
<comment type="caution">
    <text evidence="2">The sequence shown here is derived from an EMBL/GenBank/DDBJ whole genome shotgun (WGS) entry which is preliminary data.</text>
</comment>
<dbReference type="CDD" id="cd00118">
    <property type="entry name" value="LysM"/>
    <property type="match status" value="1"/>
</dbReference>